<dbReference type="InterPro" id="IPR013324">
    <property type="entry name" value="RNA_pol_sigma_r3/r4-like"/>
</dbReference>
<dbReference type="InterPro" id="IPR039425">
    <property type="entry name" value="RNA_pol_sigma-70-like"/>
</dbReference>
<reference evidence="7" key="1">
    <citation type="journal article" date="2021" name="PeerJ">
        <title>Extensive microbial diversity within the chicken gut microbiome revealed by metagenomics and culture.</title>
        <authorList>
            <person name="Gilroy R."/>
            <person name="Ravi A."/>
            <person name="Getino M."/>
            <person name="Pursley I."/>
            <person name="Horton D.L."/>
            <person name="Alikhan N.F."/>
            <person name="Baker D."/>
            <person name="Gharbi K."/>
            <person name="Hall N."/>
            <person name="Watson M."/>
            <person name="Adriaenssens E.M."/>
            <person name="Foster-Nyarko E."/>
            <person name="Jarju S."/>
            <person name="Secka A."/>
            <person name="Antonio M."/>
            <person name="Oren A."/>
            <person name="Chaudhuri R.R."/>
            <person name="La Ragione R."/>
            <person name="Hildebrand F."/>
            <person name="Pallen M.J."/>
        </authorList>
    </citation>
    <scope>NUCLEOTIDE SEQUENCE</scope>
    <source>
        <strain evidence="7">ChiBcec16_6824</strain>
    </source>
</reference>
<dbReference type="GO" id="GO:0006352">
    <property type="term" value="P:DNA-templated transcription initiation"/>
    <property type="evidence" value="ECO:0007669"/>
    <property type="project" value="InterPro"/>
</dbReference>
<evidence type="ECO:0000259" key="5">
    <source>
        <dbReference type="Pfam" id="PF04542"/>
    </source>
</evidence>
<dbReference type="SUPFAM" id="SSF88946">
    <property type="entry name" value="Sigma2 domain of RNA polymerase sigma factors"/>
    <property type="match status" value="1"/>
</dbReference>
<evidence type="ECO:0000313" key="7">
    <source>
        <dbReference type="EMBL" id="HIY22440.1"/>
    </source>
</evidence>
<dbReference type="Proteomes" id="UP000823868">
    <property type="component" value="Unassembled WGS sequence"/>
</dbReference>
<dbReference type="Pfam" id="PF04542">
    <property type="entry name" value="Sigma70_r2"/>
    <property type="match status" value="1"/>
</dbReference>
<sequence length="178" mass="20409">MVGESAFHWNGREVSHTGATWSRQEAERLVNTYSDLILRLSYTYLKSTEDAKDICQTVFLKLLEKPRTFASEEHERAFIIRTAVNTCKDVLKSHWRRTTVEMDAAGEVPAPQAEEGSLLAAMELLPPKYRMVLYLYYYEGYQAREIAQMLGEKPATISTRLSRGRMQLRNLLESEGLA</sequence>
<dbReference type="NCBIfam" id="TIGR02937">
    <property type="entry name" value="sigma70-ECF"/>
    <property type="match status" value="1"/>
</dbReference>
<dbReference type="AlphaFoldDB" id="A0A9D1YAT9"/>
<dbReference type="InterPro" id="IPR014284">
    <property type="entry name" value="RNA_pol_sigma-70_dom"/>
</dbReference>
<evidence type="ECO:0000256" key="2">
    <source>
        <dbReference type="ARBA" id="ARBA00023015"/>
    </source>
</evidence>
<dbReference type="CDD" id="cd06171">
    <property type="entry name" value="Sigma70_r4"/>
    <property type="match status" value="1"/>
</dbReference>
<comment type="similarity">
    <text evidence="1">Belongs to the sigma-70 factor family. ECF subfamily.</text>
</comment>
<dbReference type="InterPro" id="IPR007627">
    <property type="entry name" value="RNA_pol_sigma70_r2"/>
</dbReference>
<proteinExistence type="inferred from homology"/>
<dbReference type="GO" id="GO:0003677">
    <property type="term" value="F:DNA binding"/>
    <property type="evidence" value="ECO:0007669"/>
    <property type="project" value="InterPro"/>
</dbReference>
<evidence type="ECO:0000313" key="8">
    <source>
        <dbReference type="Proteomes" id="UP000823868"/>
    </source>
</evidence>
<comment type="caution">
    <text evidence="7">The sequence shown here is derived from an EMBL/GenBank/DDBJ whole genome shotgun (WGS) entry which is preliminary data.</text>
</comment>
<dbReference type="SUPFAM" id="SSF88659">
    <property type="entry name" value="Sigma3 and sigma4 domains of RNA polymerase sigma factors"/>
    <property type="match status" value="1"/>
</dbReference>
<reference evidence="7" key="2">
    <citation type="submission" date="2021-04" db="EMBL/GenBank/DDBJ databases">
        <authorList>
            <person name="Gilroy R."/>
        </authorList>
    </citation>
    <scope>NUCLEOTIDE SEQUENCE</scope>
    <source>
        <strain evidence="7">ChiBcec16_6824</strain>
    </source>
</reference>
<accession>A0A9D1YAT9</accession>
<name>A0A9D1YAT9_9FIRM</name>
<dbReference type="Pfam" id="PF08281">
    <property type="entry name" value="Sigma70_r4_2"/>
    <property type="match status" value="1"/>
</dbReference>
<evidence type="ECO:0000259" key="6">
    <source>
        <dbReference type="Pfam" id="PF08281"/>
    </source>
</evidence>
<dbReference type="Gene3D" id="1.10.1740.10">
    <property type="match status" value="1"/>
</dbReference>
<gene>
    <name evidence="7" type="ORF">H9841_11150</name>
</gene>
<evidence type="ECO:0000256" key="1">
    <source>
        <dbReference type="ARBA" id="ARBA00010641"/>
    </source>
</evidence>
<feature type="domain" description="RNA polymerase sigma factor 70 region 4 type 2" evidence="6">
    <location>
        <begin position="117"/>
        <end position="168"/>
    </location>
</feature>
<organism evidence="7 8">
    <name type="scientific">Candidatus Flavonifractor merdigallinarum</name>
    <dbReference type="NCBI Taxonomy" id="2838589"/>
    <lineage>
        <taxon>Bacteria</taxon>
        <taxon>Bacillati</taxon>
        <taxon>Bacillota</taxon>
        <taxon>Clostridia</taxon>
        <taxon>Eubacteriales</taxon>
        <taxon>Oscillospiraceae</taxon>
        <taxon>Flavonifractor</taxon>
    </lineage>
</organism>
<evidence type="ECO:0000256" key="4">
    <source>
        <dbReference type="ARBA" id="ARBA00023163"/>
    </source>
</evidence>
<evidence type="ECO:0000256" key="3">
    <source>
        <dbReference type="ARBA" id="ARBA00023082"/>
    </source>
</evidence>
<dbReference type="InterPro" id="IPR013325">
    <property type="entry name" value="RNA_pol_sigma_r2"/>
</dbReference>
<keyword evidence="3" id="KW-0731">Sigma factor</keyword>
<dbReference type="PANTHER" id="PTHR43133">
    <property type="entry name" value="RNA POLYMERASE ECF-TYPE SIGMA FACTO"/>
    <property type="match status" value="1"/>
</dbReference>
<dbReference type="GO" id="GO:0016987">
    <property type="term" value="F:sigma factor activity"/>
    <property type="evidence" value="ECO:0007669"/>
    <property type="project" value="UniProtKB-KW"/>
</dbReference>
<dbReference type="InterPro" id="IPR036388">
    <property type="entry name" value="WH-like_DNA-bd_sf"/>
</dbReference>
<dbReference type="PANTHER" id="PTHR43133:SF51">
    <property type="entry name" value="RNA POLYMERASE SIGMA FACTOR"/>
    <property type="match status" value="1"/>
</dbReference>
<feature type="domain" description="RNA polymerase sigma-70 region 2" evidence="5">
    <location>
        <begin position="29"/>
        <end position="97"/>
    </location>
</feature>
<dbReference type="Gene3D" id="1.10.10.10">
    <property type="entry name" value="Winged helix-like DNA-binding domain superfamily/Winged helix DNA-binding domain"/>
    <property type="match status" value="1"/>
</dbReference>
<protein>
    <submittedName>
        <fullName evidence="7">Sigma-70 family RNA polymerase sigma factor</fullName>
    </submittedName>
</protein>
<keyword evidence="4" id="KW-0804">Transcription</keyword>
<dbReference type="EMBL" id="DXDX01000202">
    <property type="protein sequence ID" value="HIY22440.1"/>
    <property type="molecule type" value="Genomic_DNA"/>
</dbReference>
<dbReference type="InterPro" id="IPR013249">
    <property type="entry name" value="RNA_pol_sigma70_r4_t2"/>
</dbReference>
<keyword evidence="2" id="KW-0805">Transcription regulation</keyword>